<keyword evidence="3" id="KW-1185">Reference proteome</keyword>
<dbReference type="AlphaFoldDB" id="A0A0M0JMM6"/>
<evidence type="ECO:0000313" key="3">
    <source>
        <dbReference type="Proteomes" id="UP000037460"/>
    </source>
</evidence>
<reference evidence="3" key="1">
    <citation type="journal article" date="2015" name="PLoS Genet.">
        <title>Genome Sequence and Transcriptome Analyses of Chrysochromulina tobin: Metabolic Tools for Enhanced Algal Fitness in the Prominent Order Prymnesiales (Haptophyceae).</title>
        <authorList>
            <person name="Hovde B.T."/>
            <person name="Deodato C.R."/>
            <person name="Hunsperger H.M."/>
            <person name="Ryken S.A."/>
            <person name="Yost W."/>
            <person name="Jha R.K."/>
            <person name="Patterson J."/>
            <person name="Monnat R.J. Jr."/>
            <person name="Barlow S.B."/>
            <person name="Starkenburg S.R."/>
            <person name="Cattolico R.A."/>
        </authorList>
    </citation>
    <scope>NUCLEOTIDE SEQUENCE</scope>
    <source>
        <strain evidence="3">CCMP291</strain>
    </source>
</reference>
<accession>A0A0M0JMM6</accession>
<organism evidence="2 3">
    <name type="scientific">Chrysochromulina tobinii</name>
    <dbReference type="NCBI Taxonomy" id="1460289"/>
    <lineage>
        <taxon>Eukaryota</taxon>
        <taxon>Haptista</taxon>
        <taxon>Haptophyta</taxon>
        <taxon>Prymnesiophyceae</taxon>
        <taxon>Prymnesiales</taxon>
        <taxon>Chrysochromulinaceae</taxon>
        <taxon>Chrysochromulina</taxon>
    </lineage>
</organism>
<feature type="compositionally biased region" description="Basic and acidic residues" evidence="1">
    <location>
        <begin position="160"/>
        <end position="193"/>
    </location>
</feature>
<dbReference type="EMBL" id="JWZX01002700">
    <property type="protein sequence ID" value="KOO27557.1"/>
    <property type="molecule type" value="Genomic_DNA"/>
</dbReference>
<feature type="region of interest" description="Disordered" evidence="1">
    <location>
        <begin position="155"/>
        <end position="193"/>
    </location>
</feature>
<evidence type="ECO:0000313" key="2">
    <source>
        <dbReference type="EMBL" id="KOO27557.1"/>
    </source>
</evidence>
<proteinExistence type="predicted"/>
<dbReference type="Proteomes" id="UP000037460">
    <property type="component" value="Unassembled WGS sequence"/>
</dbReference>
<gene>
    <name evidence="2" type="ORF">Ctob_005078</name>
</gene>
<evidence type="ECO:0000256" key="1">
    <source>
        <dbReference type="SAM" id="MobiDB-lite"/>
    </source>
</evidence>
<name>A0A0M0JMM6_9EUKA</name>
<comment type="caution">
    <text evidence="2">The sequence shown here is derived from an EMBL/GenBank/DDBJ whole genome shotgun (WGS) entry which is preliminary data.</text>
</comment>
<sequence>MVVNADGQLTSREPERVNNGSLLQAISFSSTRTWFFSNLTFMGTLLWGQEHGALPEKVTNFEIRTQSLTRAAYATSRGGIVRAQNPEDGGAHTARSGGALTARSTCNSARSQGFGMSTARSAASNGAVDLLGSARESPVSAGVYAKYQRSLENRATVEQAHADRSTRDEVRQEKARQQYEASQEKRERMRSVNDRVQRALIRRNLEQGRQVRQESIDNAHKIERIREEHHAVVRAQVEKDKGGYDSKDARLDVQERLQRLLCGRST</sequence>
<protein>
    <submittedName>
        <fullName evidence="2">Uncharacterized protein</fullName>
    </submittedName>
</protein>